<protein>
    <recommendedName>
        <fullName evidence="3">DUF2867 domain-containing protein</fullName>
    </recommendedName>
</protein>
<organism evidence="1 2">
    <name type="scientific">Litoreibacter roseus</name>
    <dbReference type="NCBI Taxonomy" id="2601869"/>
    <lineage>
        <taxon>Bacteria</taxon>
        <taxon>Pseudomonadati</taxon>
        <taxon>Pseudomonadota</taxon>
        <taxon>Alphaproteobacteria</taxon>
        <taxon>Rhodobacterales</taxon>
        <taxon>Roseobacteraceae</taxon>
        <taxon>Litoreibacter</taxon>
    </lineage>
</organism>
<sequence>MLQCSYPANMITLDGSPVRVLAPVATLNYFDKQSVSLAEHLSSLQAWNLIMEDPQPLLNIAFKIRDAVSVRFGVKSIGGFSGAREDTVSVGDYLDFFLVEYTDDSTLVLTERDRHLDVMTCVSTQGKELSITSSVQVHNLFGKGYMLPVGIAHRLIVKNMLKRLQAKLSRN</sequence>
<evidence type="ECO:0000313" key="1">
    <source>
        <dbReference type="EMBL" id="GFE66525.1"/>
    </source>
</evidence>
<dbReference type="Proteomes" id="UP000436822">
    <property type="component" value="Unassembled WGS sequence"/>
</dbReference>
<dbReference type="AlphaFoldDB" id="A0A6N6JKG2"/>
<dbReference type="Pfam" id="PF11066">
    <property type="entry name" value="DUF2867"/>
    <property type="match status" value="1"/>
</dbReference>
<evidence type="ECO:0000313" key="2">
    <source>
        <dbReference type="Proteomes" id="UP000436822"/>
    </source>
</evidence>
<dbReference type="InterPro" id="IPR021295">
    <property type="entry name" value="DUF2867"/>
</dbReference>
<name>A0A6N6JKG2_9RHOB</name>
<dbReference type="EMBL" id="BLJE01000005">
    <property type="protein sequence ID" value="GFE66525.1"/>
    <property type="molecule type" value="Genomic_DNA"/>
</dbReference>
<evidence type="ECO:0008006" key="3">
    <source>
        <dbReference type="Google" id="ProtNLM"/>
    </source>
</evidence>
<keyword evidence="2" id="KW-1185">Reference proteome</keyword>
<comment type="caution">
    <text evidence="1">The sequence shown here is derived from an EMBL/GenBank/DDBJ whole genome shotgun (WGS) entry which is preliminary data.</text>
</comment>
<gene>
    <name evidence="1" type="ORF">KIN_35990</name>
</gene>
<reference evidence="1 2" key="1">
    <citation type="submission" date="2019-12" db="EMBL/GenBank/DDBJ databases">
        <title>Litoreibacter badius sp. nov., a novel bacteriochlorophyll a-containing bacterium in the genus Litoreibacter.</title>
        <authorList>
            <person name="Kanamuro M."/>
            <person name="Takabe Y."/>
            <person name="Mori K."/>
            <person name="Takaichi S."/>
            <person name="Hanada S."/>
        </authorList>
    </citation>
    <scope>NUCLEOTIDE SEQUENCE [LARGE SCALE GENOMIC DNA]</scope>
    <source>
        <strain evidence="1 2">K6</strain>
    </source>
</reference>
<accession>A0A6N6JKG2</accession>
<proteinExistence type="predicted"/>